<dbReference type="EMBL" id="AP024597">
    <property type="protein sequence ID" value="BCU70141.1"/>
    <property type="molecule type" value="Genomic_DNA"/>
</dbReference>
<gene>
    <name evidence="3" type="ORF">KN1_14380</name>
</gene>
<comment type="similarity">
    <text evidence="1">Belongs to the peptidase U62 family.</text>
</comment>
<protein>
    <recommendedName>
        <fullName evidence="2">Metalloprotease TldD/E C-terminal domain-containing protein</fullName>
    </recommendedName>
</protein>
<evidence type="ECO:0000313" key="3">
    <source>
        <dbReference type="EMBL" id="BCU70141.1"/>
    </source>
</evidence>
<proteinExistence type="inferred from homology"/>
<evidence type="ECO:0000259" key="2">
    <source>
        <dbReference type="Pfam" id="PF19289"/>
    </source>
</evidence>
<organism evidence="3 4">
    <name type="scientific">Stygiolobus caldivivus</name>
    <dbReference type="NCBI Taxonomy" id="2824673"/>
    <lineage>
        <taxon>Archaea</taxon>
        <taxon>Thermoproteota</taxon>
        <taxon>Thermoprotei</taxon>
        <taxon>Sulfolobales</taxon>
        <taxon>Sulfolobaceae</taxon>
        <taxon>Stygiolobus</taxon>
    </lineage>
</organism>
<dbReference type="PANTHER" id="PTHR30624:SF0">
    <property type="entry name" value="METALLOPROTEASE SLR0863"/>
    <property type="match status" value="1"/>
</dbReference>
<dbReference type="GO" id="GO:0006508">
    <property type="term" value="P:proteolysis"/>
    <property type="evidence" value="ECO:0007669"/>
    <property type="project" value="InterPro"/>
</dbReference>
<feature type="domain" description="Metalloprotease TldD/E C-terminal" evidence="2">
    <location>
        <begin position="169"/>
        <end position="274"/>
    </location>
</feature>
<sequence length="334" mass="38081">MQTFSLKEVNIHITPKGNFSEMKEINATRYFTKDGWSLTEAKEERVPDHDPCISFRSDSVDKFYKSKDIRVQEGSAISKKVVRAVNECVEEKVLNYVEYRGVRFAYAGDPSKIPTVVDFLRSLAKPYTQSRVFSLERITAILDPEVTLHIFHHVMSLLRSDEPGLKLEERLSPYLTVIDDPLNQELVGFSVFDDEGVRTVKKELIGDGYVLEYLGTLTKGKPGNARGVIPRPDYFNLIVKGGDWELEELREETKEGIIVSGVERSELMRKSIRIFPRRVTLLGKGDIIVREIAIPLQELVTIDALSKEVRSAFIDEEHGGIAPYIRMMVRPIIY</sequence>
<dbReference type="GO" id="GO:0008237">
    <property type="term" value="F:metallopeptidase activity"/>
    <property type="evidence" value="ECO:0007669"/>
    <property type="project" value="InterPro"/>
</dbReference>
<dbReference type="AlphaFoldDB" id="A0A8D5ZJ19"/>
<dbReference type="KEGG" id="csty:KN1_14380"/>
<name>A0A8D5ZJ19_9CREN</name>
<dbReference type="GO" id="GO:0005829">
    <property type="term" value="C:cytosol"/>
    <property type="evidence" value="ECO:0007669"/>
    <property type="project" value="TreeGrafter"/>
</dbReference>
<evidence type="ECO:0000313" key="4">
    <source>
        <dbReference type="Proteomes" id="UP000825123"/>
    </source>
</evidence>
<dbReference type="Pfam" id="PF19289">
    <property type="entry name" value="PmbA_TldD_3rd"/>
    <property type="match status" value="1"/>
</dbReference>
<dbReference type="SUPFAM" id="SSF111283">
    <property type="entry name" value="Putative modulator of DNA gyrase, PmbA/TldD"/>
    <property type="match status" value="1"/>
</dbReference>
<dbReference type="InterPro" id="IPR051463">
    <property type="entry name" value="Peptidase_U62_metallo"/>
</dbReference>
<evidence type="ECO:0000256" key="1">
    <source>
        <dbReference type="ARBA" id="ARBA00005836"/>
    </source>
</evidence>
<dbReference type="RefSeq" id="WP_221286547.1">
    <property type="nucleotide sequence ID" value="NZ_AP024597.1"/>
</dbReference>
<dbReference type="InterPro" id="IPR036059">
    <property type="entry name" value="TldD/PmbA_sf"/>
</dbReference>
<accession>A0A8D5ZJ19</accession>
<dbReference type="PANTHER" id="PTHR30624">
    <property type="entry name" value="UNCHARACTERIZED PROTEIN TLDD AND PMBA"/>
    <property type="match status" value="1"/>
</dbReference>
<dbReference type="GeneID" id="66163154"/>
<reference evidence="3 4" key="1">
    <citation type="submission" date="2021-04" db="EMBL/GenBank/DDBJ databases">
        <title>Complete genome sequence of Stygiolobus sp. KN-1.</title>
        <authorList>
            <person name="Nakamura K."/>
            <person name="Sakai H."/>
            <person name="Kurosawa N."/>
        </authorList>
    </citation>
    <scope>NUCLEOTIDE SEQUENCE [LARGE SCALE GENOMIC DNA]</scope>
    <source>
        <strain evidence="3 4">KN-1</strain>
    </source>
</reference>
<keyword evidence="4" id="KW-1185">Reference proteome</keyword>
<dbReference type="Proteomes" id="UP000825123">
    <property type="component" value="Chromosome"/>
</dbReference>
<dbReference type="InterPro" id="IPR045569">
    <property type="entry name" value="Metalloprtase-TldD/E_C"/>
</dbReference>